<dbReference type="PANTHER" id="PTHR23200">
    <property type="entry name" value="METALLO-BETA-LACTAMASE DOMAIN-CONTAINING PROTEIN 1"/>
    <property type="match status" value="1"/>
</dbReference>
<organism evidence="1 2">
    <name type="scientific">Anopheles maculatus</name>
    <dbReference type="NCBI Taxonomy" id="74869"/>
    <lineage>
        <taxon>Eukaryota</taxon>
        <taxon>Metazoa</taxon>
        <taxon>Ecdysozoa</taxon>
        <taxon>Arthropoda</taxon>
        <taxon>Hexapoda</taxon>
        <taxon>Insecta</taxon>
        <taxon>Pterygota</taxon>
        <taxon>Neoptera</taxon>
        <taxon>Endopterygota</taxon>
        <taxon>Diptera</taxon>
        <taxon>Nematocera</taxon>
        <taxon>Culicoidea</taxon>
        <taxon>Culicidae</taxon>
        <taxon>Anophelinae</taxon>
        <taxon>Anopheles</taxon>
        <taxon>Anopheles maculatus group</taxon>
    </lineage>
</organism>
<name>A0A182T3X1_9DIPT</name>
<protein>
    <recommendedName>
        <fullName evidence="3">Metallo-beta-lactamase domain-containing protein</fullName>
    </recommendedName>
</protein>
<reference evidence="2" key="1">
    <citation type="submission" date="2013-09" db="EMBL/GenBank/DDBJ databases">
        <title>The Genome Sequence of Anopheles maculatus species B.</title>
        <authorList>
            <consortium name="The Broad Institute Genomics Platform"/>
            <person name="Neafsey D.E."/>
            <person name="Besansky N."/>
            <person name="Howell P."/>
            <person name="Walton C."/>
            <person name="Young S.K."/>
            <person name="Zeng Q."/>
            <person name="Gargeya S."/>
            <person name="Fitzgerald M."/>
            <person name="Haas B."/>
            <person name="Abouelleil A."/>
            <person name="Allen A.W."/>
            <person name="Alvarado L."/>
            <person name="Arachchi H.M."/>
            <person name="Berlin A.M."/>
            <person name="Chapman S.B."/>
            <person name="Gainer-Dewar J."/>
            <person name="Goldberg J."/>
            <person name="Griggs A."/>
            <person name="Gujja S."/>
            <person name="Hansen M."/>
            <person name="Howarth C."/>
            <person name="Imamovic A."/>
            <person name="Ireland A."/>
            <person name="Larimer J."/>
            <person name="McCowan C."/>
            <person name="Murphy C."/>
            <person name="Pearson M."/>
            <person name="Poon T.W."/>
            <person name="Priest M."/>
            <person name="Roberts A."/>
            <person name="Saif S."/>
            <person name="Shea T."/>
            <person name="Sisk P."/>
            <person name="Sykes S."/>
            <person name="Wortman J."/>
            <person name="Nusbaum C."/>
            <person name="Birren B."/>
        </authorList>
    </citation>
    <scope>NUCLEOTIDE SEQUENCE [LARGE SCALE GENOMIC DNA]</scope>
    <source>
        <strain evidence="2">maculatus3</strain>
    </source>
</reference>
<dbReference type="Proteomes" id="UP000075901">
    <property type="component" value="Unassembled WGS sequence"/>
</dbReference>
<evidence type="ECO:0000313" key="2">
    <source>
        <dbReference type="Proteomes" id="UP000075901"/>
    </source>
</evidence>
<dbReference type="Gene3D" id="3.60.15.10">
    <property type="entry name" value="Ribonuclease Z/Hydroxyacylglutathione hydrolase-like"/>
    <property type="match status" value="1"/>
</dbReference>
<dbReference type="InterPro" id="IPR036866">
    <property type="entry name" value="RibonucZ/Hydroxyglut_hydro"/>
</dbReference>
<dbReference type="VEuPathDB" id="VectorBase:AMAM019130"/>
<evidence type="ECO:0000313" key="1">
    <source>
        <dbReference type="EnsemblMetazoa" id="AMAM019130-PA"/>
    </source>
</evidence>
<dbReference type="PANTHER" id="PTHR23200:SF48">
    <property type="entry name" value="METALLO-BETA-LACTAMASE DOMAIN-CONTAINING PROTEIN 1"/>
    <property type="match status" value="1"/>
</dbReference>
<evidence type="ECO:0008006" key="3">
    <source>
        <dbReference type="Google" id="ProtNLM"/>
    </source>
</evidence>
<dbReference type="AlphaFoldDB" id="A0A182T3X1"/>
<sequence>MSCVSVLVARNNLTPPDGLPVAIVGDLFERQQDIDDDRLWLDAGSEDPGAQRFHRARIANRADWIIPGHGGLFRVDTAIRDKLKQQAETASTGPVDSVM</sequence>
<reference evidence="1" key="2">
    <citation type="submission" date="2020-05" db="UniProtKB">
        <authorList>
            <consortium name="EnsemblMetazoa"/>
        </authorList>
    </citation>
    <scope>IDENTIFICATION</scope>
    <source>
        <strain evidence="1">maculatus3</strain>
    </source>
</reference>
<keyword evidence="2" id="KW-1185">Reference proteome</keyword>
<dbReference type="InterPro" id="IPR039344">
    <property type="entry name" value="MBLAC1"/>
</dbReference>
<accession>A0A182T3X1</accession>
<proteinExistence type="predicted"/>
<dbReference type="EnsemblMetazoa" id="AMAM019130-RA">
    <property type="protein sequence ID" value="AMAM019130-PA"/>
    <property type="gene ID" value="AMAM019130"/>
</dbReference>